<evidence type="ECO:0000313" key="3">
    <source>
        <dbReference type="Proteomes" id="UP000030649"/>
    </source>
</evidence>
<organism evidence="2 3">
    <name type="scientific">Haloquadratum walsbyi J07HQW1</name>
    <dbReference type="NCBI Taxonomy" id="1238424"/>
    <lineage>
        <taxon>Archaea</taxon>
        <taxon>Methanobacteriati</taxon>
        <taxon>Methanobacteriota</taxon>
        <taxon>Stenosarchaea group</taxon>
        <taxon>Halobacteria</taxon>
        <taxon>Halobacteriales</taxon>
        <taxon>Haloferacaceae</taxon>
        <taxon>Haloquadratum</taxon>
    </lineage>
</organism>
<dbReference type="Proteomes" id="UP000030649">
    <property type="component" value="Unassembled WGS sequence"/>
</dbReference>
<evidence type="ECO:0000313" key="2">
    <source>
        <dbReference type="EMBL" id="ERG93347.1"/>
    </source>
</evidence>
<dbReference type="EMBL" id="KE356560">
    <property type="protein sequence ID" value="ERG93347.1"/>
    <property type="molecule type" value="Genomic_DNA"/>
</dbReference>
<dbReference type="InterPro" id="IPR037274">
    <property type="entry name" value="Znf_CHY_sf"/>
</dbReference>
<feature type="compositionally biased region" description="Polar residues" evidence="1">
    <location>
        <begin position="117"/>
        <end position="132"/>
    </location>
</feature>
<proteinExistence type="predicted"/>
<evidence type="ECO:0008006" key="4">
    <source>
        <dbReference type="Google" id="ProtNLM"/>
    </source>
</evidence>
<feature type="region of interest" description="Disordered" evidence="1">
    <location>
        <begin position="1"/>
        <end position="31"/>
    </location>
</feature>
<dbReference type="HOGENOM" id="CLU_1485877_0_0_2"/>
<gene>
    <name evidence="2" type="ORF">J07HQW1_03408</name>
</gene>
<protein>
    <recommendedName>
        <fullName evidence="4">CHY-type domain-containing protein</fullName>
    </recommendedName>
</protein>
<feature type="region of interest" description="Disordered" evidence="1">
    <location>
        <begin position="106"/>
        <end position="132"/>
    </location>
</feature>
<reference evidence="2 3" key="1">
    <citation type="journal article" date="2013" name="PLoS ONE">
        <title>Assembly-driven community genomics of a hypersaline microbial ecosystem.</title>
        <authorList>
            <person name="Podell S."/>
            <person name="Ugalde J.A."/>
            <person name="Narasingarao P."/>
            <person name="Banfield J.F."/>
            <person name="Heidelberg K.B."/>
            <person name="Allen E.E."/>
        </authorList>
    </citation>
    <scope>NUCLEOTIDE SEQUENCE [LARGE SCALE GENOMIC DNA]</scope>
    <source>
        <strain evidence="3">J07HQW1</strain>
    </source>
</reference>
<dbReference type="STRING" id="1238424.J07HQW1_03408"/>
<sequence length="206" mass="21929">MKNINIDNSSSPQHLPAAHTTTGNQQTSSFAQPDDRFSVTLCGVGVDAETRCTHWAGPSDVIALRFGCCEVFSPCYSCHLAVVAHAQTAQVSRSVSSTSATATTTATSSKSRCHTESAVSGHQSIREQTVQSQIDPWPAERFDDPAVLCGVCRTTLSARAYLNTAAMCPACGAAFNPGCRQHHGLYFGTDTECVGDNVHKSNTDCR</sequence>
<dbReference type="GO" id="GO:0008270">
    <property type="term" value="F:zinc ion binding"/>
    <property type="evidence" value="ECO:0007669"/>
    <property type="project" value="InterPro"/>
</dbReference>
<dbReference type="AlphaFoldDB" id="U1PI81"/>
<evidence type="ECO:0000256" key="1">
    <source>
        <dbReference type="SAM" id="MobiDB-lite"/>
    </source>
</evidence>
<accession>U1PI81</accession>
<name>U1PI81_9EURY</name>
<dbReference type="SUPFAM" id="SSF161219">
    <property type="entry name" value="CHY zinc finger-like"/>
    <property type="match status" value="1"/>
</dbReference>